<keyword evidence="2" id="KW-1185">Reference proteome</keyword>
<organism evidence="1 2">
    <name type="scientific">Dorcoceras hygrometricum</name>
    <dbReference type="NCBI Taxonomy" id="472368"/>
    <lineage>
        <taxon>Eukaryota</taxon>
        <taxon>Viridiplantae</taxon>
        <taxon>Streptophyta</taxon>
        <taxon>Embryophyta</taxon>
        <taxon>Tracheophyta</taxon>
        <taxon>Spermatophyta</taxon>
        <taxon>Magnoliopsida</taxon>
        <taxon>eudicotyledons</taxon>
        <taxon>Gunneridae</taxon>
        <taxon>Pentapetalae</taxon>
        <taxon>asterids</taxon>
        <taxon>lamiids</taxon>
        <taxon>Lamiales</taxon>
        <taxon>Gesneriaceae</taxon>
        <taxon>Didymocarpoideae</taxon>
        <taxon>Trichosporeae</taxon>
        <taxon>Loxocarpinae</taxon>
        <taxon>Dorcoceras</taxon>
    </lineage>
</organism>
<dbReference type="AlphaFoldDB" id="A0A2Z7CPQ6"/>
<sequence length="54" mass="6021">MSVDALAGGTIFLEKMMINSFQWPTERFLVMKTAVVCKVDAITSLYAQVSTLTY</sequence>
<reference evidence="1 2" key="1">
    <citation type="journal article" date="2015" name="Proc. Natl. Acad. Sci. U.S.A.">
        <title>The resurrection genome of Boea hygrometrica: A blueprint for survival of dehydration.</title>
        <authorList>
            <person name="Xiao L."/>
            <person name="Yang G."/>
            <person name="Zhang L."/>
            <person name="Yang X."/>
            <person name="Zhao S."/>
            <person name="Ji Z."/>
            <person name="Zhou Q."/>
            <person name="Hu M."/>
            <person name="Wang Y."/>
            <person name="Chen M."/>
            <person name="Xu Y."/>
            <person name="Jin H."/>
            <person name="Xiao X."/>
            <person name="Hu G."/>
            <person name="Bao F."/>
            <person name="Hu Y."/>
            <person name="Wan P."/>
            <person name="Li L."/>
            <person name="Deng X."/>
            <person name="Kuang T."/>
            <person name="Xiang C."/>
            <person name="Zhu J.K."/>
            <person name="Oliver M.J."/>
            <person name="He Y."/>
        </authorList>
    </citation>
    <scope>NUCLEOTIDE SEQUENCE [LARGE SCALE GENOMIC DNA]</scope>
    <source>
        <strain evidence="2">cv. XS01</strain>
    </source>
</reference>
<gene>
    <name evidence="1" type="ORF">F511_17054</name>
</gene>
<proteinExistence type="predicted"/>
<evidence type="ECO:0000313" key="2">
    <source>
        <dbReference type="Proteomes" id="UP000250235"/>
    </source>
</evidence>
<dbReference type="EMBL" id="KQ993813">
    <property type="protein sequence ID" value="KZV48758.1"/>
    <property type="molecule type" value="Genomic_DNA"/>
</dbReference>
<evidence type="ECO:0000313" key="1">
    <source>
        <dbReference type="EMBL" id="KZV48758.1"/>
    </source>
</evidence>
<protein>
    <submittedName>
        <fullName evidence="1">Uncharacterized protein</fullName>
    </submittedName>
</protein>
<name>A0A2Z7CPQ6_9LAMI</name>
<accession>A0A2Z7CPQ6</accession>
<dbReference type="Proteomes" id="UP000250235">
    <property type="component" value="Unassembled WGS sequence"/>
</dbReference>
<dbReference type="OrthoDB" id="1305902at2759"/>